<keyword evidence="3" id="KW-0217">Developmental protein</keyword>
<dbReference type="Gene3D" id="1.10.10.60">
    <property type="entry name" value="Homeodomain-like"/>
    <property type="match status" value="1"/>
</dbReference>
<protein>
    <submittedName>
        <fullName evidence="11">Uncharacterized protein</fullName>
    </submittedName>
</protein>
<evidence type="ECO:0000313" key="10">
    <source>
        <dbReference type="Proteomes" id="UP000887561"/>
    </source>
</evidence>
<evidence type="ECO:0000256" key="4">
    <source>
        <dbReference type="ARBA" id="ARBA00023015"/>
    </source>
</evidence>
<dbReference type="Pfam" id="PF00046">
    <property type="entry name" value="Homeodomain"/>
    <property type="match status" value="1"/>
</dbReference>
<dbReference type="SMART" id="SM00389">
    <property type="entry name" value="HOX"/>
    <property type="match status" value="1"/>
</dbReference>
<keyword evidence="6 7" id="KW-0539">Nucleus</keyword>
<dbReference type="InterPro" id="IPR052294">
    <property type="entry name" value="VSX_homeobox_regulators"/>
</dbReference>
<dbReference type="WBParaSite" id="scaffold7578_cov211.g12193">
    <property type="protein sequence ID" value="scaffold7578_cov211.g12193"/>
    <property type="gene ID" value="scaffold7578_cov211.g12193"/>
</dbReference>
<dbReference type="GO" id="GO:0006357">
    <property type="term" value="P:regulation of transcription by RNA polymerase II"/>
    <property type="evidence" value="ECO:0007669"/>
    <property type="project" value="TreeGrafter"/>
</dbReference>
<keyword evidence="4" id="KW-0805">Transcription regulation</keyword>
<reference evidence="11" key="1">
    <citation type="submission" date="2022-11" db="UniProtKB">
        <authorList>
            <consortium name="WormBaseParasite"/>
        </authorList>
    </citation>
    <scope>IDENTIFICATION</scope>
</reference>
<keyword evidence="6 7" id="KW-0371">Homeobox</keyword>
<feature type="DNA-binding region" description="Homeobox" evidence="6">
    <location>
        <begin position="161"/>
        <end position="205"/>
    </location>
</feature>
<sequence length="334" mass="37458">MLTNNRFHFTTSHNINRETTNSSSLIVGRQEEQQTEVEVNNQQNDTAMVAAQQFMLNGYAAARTPFAIHELLGLVATNCDITFLYKYTVMKRKSHYEGEGSVGCIGWMYLNKGYNNNDEGLELMPGMQEFNGAVDYAAGCLLFGGGGGGGNVGGEENFELESLFAVDRYPNVPIREELSQRTKLSEDRIQQVWFQNRRAKRRKIDKTWGPCTTMAEYGLYGAMVRHQLPLPETITKCQNDPDGSVAPWLLGMHKKSIEAAAHLEKVVDEEDEEDDDIEGNLNNIGYQNKKQRISIKSGEAENSKFELIGKVLDGRCFIKLRNMYIGMAGIGARC</sequence>
<name>A0A915N254_MELJA</name>
<dbReference type="GO" id="GO:0005634">
    <property type="term" value="C:nucleus"/>
    <property type="evidence" value="ECO:0007669"/>
    <property type="project" value="UniProtKB-SubCell"/>
</dbReference>
<evidence type="ECO:0000259" key="9">
    <source>
        <dbReference type="PROSITE" id="PS51496"/>
    </source>
</evidence>
<comment type="subcellular location">
    <subcellularLocation>
        <location evidence="1 6 7">Nucleus</location>
    </subcellularLocation>
</comment>
<dbReference type="PROSITE" id="PS51496">
    <property type="entry name" value="CVC"/>
    <property type="match status" value="1"/>
</dbReference>
<evidence type="ECO:0000313" key="11">
    <source>
        <dbReference type="WBParaSite" id="scaffold7578_cov211.g12193"/>
    </source>
</evidence>
<dbReference type="AlphaFoldDB" id="A0A915N254"/>
<keyword evidence="6 7" id="KW-0238">DNA-binding</keyword>
<dbReference type="PANTHER" id="PTHR46892:SF3">
    <property type="entry name" value="VISUAL SYSTEM HOMEOBOX 2"/>
    <property type="match status" value="1"/>
</dbReference>
<proteinExistence type="inferred from homology"/>
<dbReference type="GO" id="GO:1990837">
    <property type="term" value="F:sequence-specific double-stranded DNA binding"/>
    <property type="evidence" value="ECO:0007669"/>
    <property type="project" value="TreeGrafter"/>
</dbReference>
<feature type="domain" description="Homeobox" evidence="8">
    <location>
        <begin position="159"/>
        <end position="204"/>
    </location>
</feature>
<evidence type="ECO:0000256" key="6">
    <source>
        <dbReference type="PROSITE-ProRule" id="PRU00108"/>
    </source>
</evidence>
<dbReference type="InterPro" id="IPR001356">
    <property type="entry name" value="HD"/>
</dbReference>
<dbReference type="InterPro" id="IPR023339">
    <property type="entry name" value="CVC"/>
</dbReference>
<accession>A0A915N254</accession>
<organism evidence="10 11">
    <name type="scientific">Meloidogyne javanica</name>
    <name type="common">Root-knot nematode worm</name>
    <dbReference type="NCBI Taxonomy" id="6303"/>
    <lineage>
        <taxon>Eukaryota</taxon>
        <taxon>Metazoa</taxon>
        <taxon>Ecdysozoa</taxon>
        <taxon>Nematoda</taxon>
        <taxon>Chromadorea</taxon>
        <taxon>Rhabditida</taxon>
        <taxon>Tylenchina</taxon>
        <taxon>Tylenchomorpha</taxon>
        <taxon>Tylenchoidea</taxon>
        <taxon>Meloidogynidae</taxon>
        <taxon>Meloidogyninae</taxon>
        <taxon>Meloidogyne</taxon>
        <taxon>Meloidogyne incognita group</taxon>
    </lineage>
</organism>
<dbReference type="PANTHER" id="PTHR46892">
    <property type="entry name" value="VISUAL SYSTEM HOMEOBOX 2"/>
    <property type="match status" value="1"/>
</dbReference>
<keyword evidence="10" id="KW-1185">Reference proteome</keyword>
<evidence type="ECO:0000259" key="8">
    <source>
        <dbReference type="PROSITE" id="PS50071"/>
    </source>
</evidence>
<evidence type="ECO:0000256" key="3">
    <source>
        <dbReference type="ARBA" id="ARBA00022473"/>
    </source>
</evidence>
<dbReference type="Proteomes" id="UP000887561">
    <property type="component" value="Unplaced"/>
</dbReference>
<evidence type="ECO:0000256" key="7">
    <source>
        <dbReference type="RuleBase" id="RU000682"/>
    </source>
</evidence>
<evidence type="ECO:0000256" key="2">
    <source>
        <dbReference type="ARBA" id="ARBA00005733"/>
    </source>
</evidence>
<dbReference type="CDD" id="cd00086">
    <property type="entry name" value="homeodomain"/>
    <property type="match status" value="1"/>
</dbReference>
<comment type="similarity">
    <text evidence="2">Belongs to the paired homeobox family.</text>
</comment>
<dbReference type="PROSITE" id="PS50071">
    <property type="entry name" value="HOMEOBOX_2"/>
    <property type="match status" value="1"/>
</dbReference>
<dbReference type="SUPFAM" id="SSF46689">
    <property type="entry name" value="Homeodomain-like"/>
    <property type="match status" value="1"/>
</dbReference>
<evidence type="ECO:0000256" key="5">
    <source>
        <dbReference type="ARBA" id="ARBA00023163"/>
    </source>
</evidence>
<evidence type="ECO:0000256" key="1">
    <source>
        <dbReference type="ARBA" id="ARBA00004123"/>
    </source>
</evidence>
<keyword evidence="5" id="KW-0804">Transcription</keyword>
<dbReference type="InterPro" id="IPR009057">
    <property type="entry name" value="Homeodomain-like_sf"/>
</dbReference>
<feature type="domain" description="CVC" evidence="9">
    <location>
        <begin position="206"/>
        <end position="258"/>
    </location>
</feature>